<name>A0A5H2XQL0_PRUDU</name>
<reference evidence="1" key="1">
    <citation type="journal article" date="2019" name="Science">
        <title>Mutation of a bHLH transcription factor allowed almond domestication.</title>
        <authorList>
            <person name="Sanchez-Perez R."/>
            <person name="Pavan S."/>
            <person name="Mazzeo R."/>
            <person name="Moldovan C."/>
            <person name="Aiese Cigliano R."/>
            <person name="Del Cueto J."/>
            <person name="Ricciardi F."/>
            <person name="Lotti C."/>
            <person name="Ricciardi L."/>
            <person name="Dicenta F."/>
            <person name="Lopez-Marques R.L."/>
            <person name="Lindberg Moller B."/>
        </authorList>
    </citation>
    <scope>NUCLEOTIDE SEQUENCE</scope>
</reference>
<dbReference type="EMBL" id="AP021143">
    <property type="protein sequence ID" value="BBN69194.1"/>
    <property type="molecule type" value="Genomic_DNA"/>
</dbReference>
<sequence>MNESCRHCTRFERRLTRADLRRAKRPFQGEPRSDLVVVDISNLIIETWGSRSIGSMLCRKSHIETERDGDIQIERERRTRSKFRFEIRVELCACPTFGECRAQLTYMPF</sequence>
<proteinExistence type="predicted"/>
<organism evidence="1">
    <name type="scientific">Prunus dulcis</name>
    <name type="common">Almond</name>
    <name type="synonym">Amygdalus dulcis</name>
    <dbReference type="NCBI Taxonomy" id="3755"/>
    <lineage>
        <taxon>Eukaryota</taxon>
        <taxon>Viridiplantae</taxon>
        <taxon>Streptophyta</taxon>
        <taxon>Embryophyta</taxon>
        <taxon>Tracheophyta</taxon>
        <taxon>Spermatophyta</taxon>
        <taxon>Magnoliopsida</taxon>
        <taxon>eudicotyledons</taxon>
        <taxon>Gunneridae</taxon>
        <taxon>Pentapetalae</taxon>
        <taxon>rosids</taxon>
        <taxon>fabids</taxon>
        <taxon>Rosales</taxon>
        <taxon>Rosaceae</taxon>
        <taxon>Amygdaloideae</taxon>
        <taxon>Amygdaleae</taxon>
        <taxon>Prunus</taxon>
    </lineage>
</organism>
<evidence type="ECO:0000313" key="1">
    <source>
        <dbReference type="EMBL" id="BBN69194.1"/>
    </source>
</evidence>
<protein>
    <submittedName>
        <fullName evidence="1">Clathrin adaptor complexes medium subunit family protein</fullName>
    </submittedName>
</protein>
<gene>
    <name evidence="1" type="ORF">Prudu_806S000100</name>
</gene>
<accession>A0A5H2XQL0</accession>
<dbReference type="AlphaFoldDB" id="A0A5H2XQL0"/>